<feature type="transmembrane region" description="Helical" evidence="1">
    <location>
        <begin position="17"/>
        <end position="36"/>
    </location>
</feature>
<sequence length="73" mass="8186">MTATENALEQRSWVRDLIIVGVWLALPYLVVGVFWADAHRQHLSKLHGLDATASYVGEVIAWPVLIFADVNLE</sequence>
<keyword evidence="1" id="KW-1133">Transmembrane helix</keyword>
<name>A0ABX7PS02_9ACTN</name>
<evidence type="ECO:0000256" key="1">
    <source>
        <dbReference type="SAM" id="Phobius"/>
    </source>
</evidence>
<keyword evidence="1" id="KW-0812">Transmembrane</keyword>
<evidence type="ECO:0000313" key="2">
    <source>
        <dbReference type="EMBL" id="QSR28706.1"/>
    </source>
</evidence>
<dbReference type="EMBL" id="CP022295">
    <property type="protein sequence ID" value="QSR28706.1"/>
    <property type="molecule type" value="Genomic_DNA"/>
</dbReference>
<gene>
    <name evidence="2" type="ORF">CFH99_24090</name>
</gene>
<evidence type="ECO:0000313" key="3">
    <source>
        <dbReference type="Proteomes" id="UP000662818"/>
    </source>
</evidence>
<reference evidence="2 3" key="1">
    <citation type="submission" date="2017-06" db="EMBL/GenBank/DDBJ databases">
        <title>Complete Genome Sequence of the Soil Carbazole-Degrading Bacterium Nocardioides aromaticivorans IC177.</title>
        <authorList>
            <person name="Vejarano F."/>
            <person name="Suzuki-Minakuchi C."/>
            <person name="Ohtsubo Y."/>
            <person name="Tsuda M."/>
            <person name="Okada K."/>
            <person name="Nojiri H."/>
        </authorList>
    </citation>
    <scope>NUCLEOTIDE SEQUENCE [LARGE SCALE GENOMIC DNA]</scope>
    <source>
        <strain evidence="2 3">IC177</strain>
    </source>
</reference>
<dbReference type="Proteomes" id="UP000662818">
    <property type="component" value="Chromosome"/>
</dbReference>
<dbReference type="RefSeq" id="WP_207007551.1">
    <property type="nucleotide sequence ID" value="NZ_CP022295.1"/>
</dbReference>
<proteinExistence type="predicted"/>
<organism evidence="2 3">
    <name type="scientific">Nocardioides aromaticivorans</name>
    <dbReference type="NCBI Taxonomy" id="200618"/>
    <lineage>
        <taxon>Bacteria</taxon>
        <taxon>Bacillati</taxon>
        <taxon>Actinomycetota</taxon>
        <taxon>Actinomycetes</taxon>
        <taxon>Propionibacteriales</taxon>
        <taxon>Nocardioidaceae</taxon>
        <taxon>Nocardioides</taxon>
    </lineage>
</organism>
<accession>A0ABX7PS02</accession>
<keyword evidence="3" id="KW-1185">Reference proteome</keyword>
<protein>
    <submittedName>
        <fullName evidence="2">Uncharacterized protein</fullName>
    </submittedName>
</protein>
<keyword evidence="1" id="KW-0472">Membrane</keyword>